<comment type="caution">
    <text evidence="1">The sequence shown here is derived from an EMBL/GenBank/DDBJ whole genome shotgun (WGS) entry which is preliminary data.</text>
</comment>
<proteinExistence type="predicted"/>
<evidence type="ECO:0000313" key="2">
    <source>
        <dbReference type="Proteomes" id="UP000625033"/>
    </source>
</evidence>
<reference evidence="1" key="1">
    <citation type="submission" date="2020-11" db="EMBL/GenBank/DDBJ databases">
        <title>Sequencing the genomes of 1000 actinobacteria strains.</title>
        <authorList>
            <person name="Klenk H.-P."/>
        </authorList>
    </citation>
    <scope>NUCLEOTIDE SEQUENCE</scope>
    <source>
        <strain evidence="1">DSM 26152</strain>
    </source>
</reference>
<sequence length="131" mass="14645">MITQTPLLEVGMTCHLGKGKTLWEVISFQGEHMVNLSALGKGGYSNRTAQLDELTKIEQTELEVTLGQVLEARAHATKTARWLQDRLRFALPNPEPLHQVIRDAEQTASRYSLIVQQHHADLLDAYGITPS</sequence>
<accession>A0A931D709</accession>
<dbReference type="EMBL" id="JADOTZ010000001">
    <property type="protein sequence ID" value="MBG6083277.1"/>
    <property type="molecule type" value="Genomic_DNA"/>
</dbReference>
<organism evidence="1 2">
    <name type="scientific">Zhihengliuella flava</name>
    <dbReference type="NCBI Taxonomy" id="1285193"/>
    <lineage>
        <taxon>Bacteria</taxon>
        <taxon>Bacillati</taxon>
        <taxon>Actinomycetota</taxon>
        <taxon>Actinomycetes</taxon>
        <taxon>Micrococcales</taxon>
        <taxon>Micrococcaceae</taxon>
        <taxon>Zhihengliuella</taxon>
    </lineage>
</organism>
<dbReference type="AlphaFoldDB" id="A0A931D709"/>
<protein>
    <submittedName>
        <fullName evidence="1">Uncharacterized protein</fullName>
    </submittedName>
</protein>
<gene>
    <name evidence="1" type="ORF">IW252_000044</name>
</gene>
<dbReference type="RefSeq" id="WP_196834736.1">
    <property type="nucleotide sequence ID" value="NZ_JADOTZ010000001.1"/>
</dbReference>
<name>A0A931D709_9MICC</name>
<dbReference type="Proteomes" id="UP000625033">
    <property type="component" value="Unassembled WGS sequence"/>
</dbReference>
<keyword evidence="2" id="KW-1185">Reference proteome</keyword>
<evidence type="ECO:0000313" key="1">
    <source>
        <dbReference type="EMBL" id="MBG6083277.1"/>
    </source>
</evidence>